<dbReference type="InterPro" id="IPR015424">
    <property type="entry name" value="PyrdxlP-dep_Trfase"/>
</dbReference>
<accession>A0A7R9AZM6</accession>
<dbReference type="AlphaFoldDB" id="A0A7R9AZM6"/>
<evidence type="ECO:0000256" key="5">
    <source>
        <dbReference type="ARBA" id="ARBA00022692"/>
    </source>
</evidence>
<keyword evidence="8" id="KW-0746">Sphingolipid metabolism</keyword>
<dbReference type="GO" id="GO:0030149">
    <property type="term" value="P:sphingolipid catabolic process"/>
    <property type="evidence" value="ECO:0007669"/>
    <property type="project" value="TreeGrafter"/>
</dbReference>
<evidence type="ECO:0000256" key="4">
    <source>
        <dbReference type="ARBA" id="ARBA00004991"/>
    </source>
</evidence>
<keyword evidence="5" id="KW-0812">Transmembrane</keyword>
<evidence type="ECO:0000256" key="7">
    <source>
        <dbReference type="ARBA" id="ARBA00022898"/>
    </source>
</evidence>
<dbReference type="GO" id="GO:0005789">
    <property type="term" value="C:endoplasmic reticulum membrane"/>
    <property type="evidence" value="ECO:0007669"/>
    <property type="project" value="UniProtKB-SubCell"/>
</dbReference>
<evidence type="ECO:0000256" key="9">
    <source>
        <dbReference type="ARBA" id="ARBA00022989"/>
    </source>
</evidence>
<dbReference type="GO" id="GO:0030170">
    <property type="term" value="F:pyridoxal phosphate binding"/>
    <property type="evidence" value="ECO:0007669"/>
    <property type="project" value="InterPro"/>
</dbReference>
<evidence type="ECO:0000313" key="17">
    <source>
        <dbReference type="EMBL" id="CAD7263552.1"/>
    </source>
</evidence>
<keyword evidence="12" id="KW-0456">Lyase</keyword>
<dbReference type="InterPro" id="IPR015422">
    <property type="entry name" value="PyrdxlP-dep_Trfase_small"/>
</dbReference>
<keyword evidence="10" id="KW-0443">Lipid metabolism</keyword>
<evidence type="ECO:0000256" key="6">
    <source>
        <dbReference type="ARBA" id="ARBA00022824"/>
    </source>
</evidence>
<comment type="subcellular location">
    <subcellularLocation>
        <location evidence="2">Endoplasmic reticulum membrane</location>
        <topology evidence="2">Single-pass membrane protein</topology>
    </subcellularLocation>
</comment>
<comment type="pathway">
    <text evidence="3">Lipid metabolism; sphingolipid metabolism.</text>
</comment>
<dbReference type="PANTHER" id="PTHR42735">
    <property type="match status" value="1"/>
</dbReference>
<dbReference type="Gene3D" id="6.10.140.2150">
    <property type="match status" value="1"/>
</dbReference>
<comment type="cofactor">
    <cofactor evidence="1 16">
        <name>pyridoxal 5'-phosphate</name>
        <dbReference type="ChEBI" id="CHEBI:597326"/>
    </cofactor>
</comment>
<dbReference type="FunFam" id="6.10.140.2150:FF:000001">
    <property type="entry name" value="Sphingosine-1-phosphate lyase 1"/>
    <property type="match status" value="1"/>
</dbReference>
<evidence type="ECO:0000256" key="8">
    <source>
        <dbReference type="ARBA" id="ARBA00022919"/>
    </source>
</evidence>
<feature type="modified residue" description="N6-(pyridoxal phosphate)lysine" evidence="16">
    <location>
        <position position="674"/>
    </location>
</feature>
<comment type="pathway">
    <text evidence="4">Sphingolipid metabolism.</text>
</comment>
<keyword evidence="11" id="KW-0472">Membrane</keyword>
<dbReference type="PANTHER" id="PTHR42735:SF6">
    <property type="entry name" value="SPHINGOSINE-1-PHOSPHATE LYASE 1"/>
    <property type="match status" value="1"/>
</dbReference>
<evidence type="ECO:0000256" key="13">
    <source>
        <dbReference type="ARBA" id="ARBA00038302"/>
    </source>
</evidence>
<evidence type="ECO:0000256" key="12">
    <source>
        <dbReference type="ARBA" id="ARBA00023239"/>
    </source>
</evidence>
<evidence type="ECO:0000256" key="1">
    <source>
        <dbReference type="ARBA" id="ARBA00001933"/>
    </source>
</evidence>
<name>A0A7R9AZM6_TIMSH</name>
<dbReference type="Pfam" id="PF00282">
    <property type="entry name" value="Pyridoxal_deC"/>
    <property type="match status" value="1"/>
</dbReference>
<reference evidence="17" key="1">
    <citation type="submission" date="2020-11" db="EMBL/GenBank/DDBJ databases">
        <authorList>
            <person name="Tran Van P."/>
        </authorList>
    </citation>
    <scope>NUCLEOTIDE SEQUENCE</scope>
</reference>
<keyword evidence="7 16" id="KW-0663">Pyridoxal phosphate</keyword>
<sequence length="882" mass="95695">MVVGKHSHPVASLMLTDSSQLTSDSQHLGIYSSPVASLVLTDSSQLTSDSQHLGIYSSPVASLVLTDSSQLTSDSQHLGIYSSPVASLVLTDSSQLTSDSQHLGIYSSPVASLVLTDSSQLTSDSQHLGIYSSPVASLVLTDSSQLTSDSQHLGIYSSPVASLVLTDSSQLTSDSQHLGIYSSPVASLVLTDSSQLTSDSQHLGIYSSPVASLVLTDSSQLTSDSQHLGIYSSPVASLVLTDSSQLTSDSQHLGIYSSPVASLVLTDSSQLTSDSQHLGIYSSPVASLVLTDSSQLTSDSQHLGIYSSPVASLVLTDSSQLTSDSQHLGRKKMTSSLFKPGFEHFKIFVNGCLCDKEPWQIVTMTTTSVLAGVWLWGFVFQEESLLSRGKKTAFRLARKIPAIARRIDSELDKINETFEKEVINRNQGNPYITTLPDKGKSHAEIVELVKQYLKFGDYKWEEGYVSGAVYYFNTDLIELLTDVYTLASYTNPLHPDIFPGVCKMEAEVVRMTANLFHGGPSSCGTMTTGGTESILMACKAYRDYARSEWGIKHPEIILPTTSHPAFDKAGLYFGIRITHTPVDPVHYRADINAMRRAIGRNTILLVGSTPNFPYGTMDDIEEIAALGRQYNIPVHVDACLGGFLVVFMEQAGYKLPPFDFSIPGVTSISADTHKYGFAPKGSSVILYSEPKYRHHQFCVTTDWPGGVYGSPTVNGSRAGGIIAACWATMVSFGLNGYVDATKKIVETTKRIDKRWLDSVPSLLTSLLSAPDLVSPGFNPTLTRLLRSRGTPLGVRSGLSRRSRAAPTRIHLCVTYMHTMNGVADRFIADVEEEVALIMKDPGKEVDGKLAMYGMAQKIPDRSIVGDFTRFFLDSMYYTPANQ</sequence>
<protein>
    <recommendedName>
        <fullName evidence="14">sphinganine-1-phosphate aldolase</fullName>
        <ecNumber evidence="14">4.1.2.27</ecNumber>
    </recommendedName>
    <alternativeName>
        <fullName evidence="15">Sphingosine-1-phosphate aldolase</fullName>
    </alternativeName>
</protein>
<keyword evidence="6" id="KW-0256">Endoplasmic reticulum</keyword>
<dbReference type="SUPFAM" id="SSF53383">
    <property type="entry name" value="PLP-dependent transferases"/>
    <property type="match status" value="1"/>
</dbReference>
<dbReference type="Gene3D" id="3.90.1150.10">
    <property type="entry name" value="Aspartate Aminotransferase, domain 1"/>
    <property type="match status" value="1"/>
</dbReference>
<evidence type="ECO:0000256" key="16">
    <source>
        <dbReference type="PIRSR" id="PIRSR602129-50"/>
    </source>
</evidence>
<evidence type="ECO:0000256" key="10">
    <source>
        <dbReference type="ARBA" id="ARBA00023098"/>
    </source>
</evidence>
<dbReference type="InterPro" id="IPR002129">
    <property type="entry name" value="PyrdxlP-dep_de-COase"/>
</dbReference>
<dbReference type="EC" id="4.1.2.27" evidence="14"/>
<evidence type="ECO:0000256" key="11">
    <source>
        <dbReference type="ARBA" id="ARBA00023136"/>
    </source>
</evidence>
<evidence type="ECO:0000256" key="15">
    <source>
        <dbReference type="ARBA" id="ARBA00042568"/>
    </source>
</evidence>
<organism evidence="17">
    <name type="scientific">Timema shepardi</name>
    <name type="common">Walking stick</name>
    <dbReference type="NCBI Taxonomy" id="629360"/>
    <lineage>
        <taxon>Eukaryota</taxon>
        <taxon>Metazoa</taxon>
        <taxon>Ecdysozoa</taxon>
        <taxon>Arthropoda</taxon>
        <taxon>Hexapoda</taxon>
        <taxon>Insecta</taxon>
        <taxon>Pterygota</taxon>
        <taxon>Neoptera</taxon>
        <taxon>Polyneoptera</taxon>
        <taxon>Phasmatodea</taxon>
        <taxon>Timematodea</taxon>
        <taxon>Timematoidea</taxon>
        <taxon>Timematidae</taxon>
        <taxon>Timema</taxon>
    </lineage>
</organism>
<gene>
    <name evidence="17" type="ORF">TSIB3V08_LOCUS7627</name>
</gene>
<dbReference type="GO" id="GO:0008117">
    <property type="term" value="F:sphinganine-1-phosphate aldolase activity"/>
    <property type="evidence" value="ECO:0007669"/>
    <property type="project" value="UniProtKB-EC"/>
</dbReference>
<dbReference type="InterPro" id="IPR015421">
    <property type="entry name" value="PyrdxlP-dep_Trfase_major"/>
</dbReference>
<proteinExistence type="inferred from homology"/>
<dbReference type="InterPro" id="IPR050477">
    <property type="entry name" value="GrpII_AminoAcid_Decarb"/>
</dbReference>
<keyword evidence="9" id="KW-1133">Transmembrane helix</keyword>
<evidence type="ECO:0000256" key="2">
    <source>
        <dbReference type="ARBA" id="ARBA00004389"/>
    </source>
</evidence>
<evidence type="ECO:0000256" key="14">
    <source>
        <dbReference type="ARBA" id="ARBA00038965"/>
    </source>
</evidence>
<dbReference type="Gene3D" id="3.40.640.10">
    <property type="entry name" value="Type I PLP-dependent aspartate aminotransferase-like (Major domain)"/>
    <property type="match status" value="1"/>
</dbReference>
<dbReference type="FunFam" id="3.40.640.10:FF:000020">
    <property type="entry name" value="sphingosine-1-phosphate lyase 1"/>
    <property type="match status" value="1"/>
</dbReference>
<evidence type="ECO:0000256" key="3">
    <source>
        <dbReference type="ARBA" id="ARBA00004760"/>
    </source>
</evidence>
<comment type="similarity">
    <text evidence="13">Belongs to the group II decarboxylase family. Sphingosine-1-phosphate lyase subfamily.</text>
</comment>
<dbReference type="EMBL" id="OC003652">
    <property type="protein sequence ID" value="CAD7263552.1"/>
    <property type="molecule type" value="Genomic_DNA"/>
</dbReference>
<dbReference type="GO" id="GO:0019752">
    <property type="term" value="P:carboxylic acid metabolic process"/>
    <property type="evidence" value="ECO:0007669"/>
    <property type="project" value="InterPro"/>
</dbReference>